<dbReference type="GO" id="GO:0030272">
    <property type="term" value="F:5-formyltetrahydrofolate cyclo-ligase activity"/>
    <property type="evidence" value="ECO:0007669"/>
    <property type="project" value="UniProtKB-EC"/>
</dbReference>
<dbReference type="InterPro" id="IPR037171">
    <property type="entry name" value="NagB/RpiA_transferase-like"/>
</dbReference>
<dbReference type="GO" id="GO:0005524">
    <property type="term" value="F:ATP binding"/>
    <property type="evidence" value="ECO:0007669"/>
    <property type="project" value="UniProtKB-KW"/>
</dbReference>
<comment type="caution">
    <text evidence="6">The sequence shown here is derived from an EMBL/GenBank/DDBJ whole genome shotgun (WGS) entry which is preliminary data.</text>
</comment>
<evidence type="ECO:0000256" key="3">
    <source>
        <dbReference type="ARBA" id="ARBA00022840"/>
    </source>
</evidence>
<evidence type="ECO:0000256" key="1">
    <source>
        <dbReference type="ARBA" id="ARBA00010638"/>
    </source>
</evidence>
<comment type="similarity">
    <text evidence="1 5">Belongs to the 5-formyltetrahydrofolate cyclo-ligase family.</text>
</comment>
<evidence type="ECO:0000256" key="4">
    <source>
        <dbReference type="PIRSR" id="PIRSR006806-1"/>
    </source>
</evidence>
<keyword evidence="2 4" id="KW-0547">Nucleotide-binding</keyword>
<sequence>MRASVLTARRAVAPGVRQRADAAIAVALAPLVAGKVVCAFDPIPGEPGGAPLRDVLAGAGRLLLPVLLPDNDLDWAVHDGGPLHPAGRGLREPSGPRLGVDAITDAELVVVPAVAVDRRGLRLGRGGGSYDRALARAAGRVVAVVYAVEIVPEVPAEAHDRPVHAAVTEDGLVPFVR</sequence>
<dbReference type="InterPro" id="IPR024185">
    <property type="entry name" value="FTHF_cligase-like_sf"/>
</dbReference>
<gene>
    <name evidence="6" type="ORF">Val02_53820</name>
</gene>
<evidence type="ECO:0000313" key="7">
    <source>
        <dbReference type="Proteomes" id="UP000619260"/>
    </source>
</evidence>
<dbReference type="NCBIfam" id="TIGR02727">
    <property type="entry name" value="MTHFS_bact"/>
    <property type="match status" value="1"/>
</dbReference>
<keyword evidence="3 4" id="KW-0067">ATP-binding</keyword>
<dbReference type="PANTHER" id="PTHR23407:SF1">
    <property type="entry name" value="5-FORMYLTETRAHYDROFOLATE CYCLO-LIGASE"/>
    <property type="match status" value="1"/>
</dbReference>
<keyword evidence="5" id="KW-0460">Magnesium</keyword>
<name>A0A8J3YNJ4_9ACTN</name>
<feature type="binding site" evidence="4">
    <location>
        <begin position="122"/>
        <end position="130"/>
    </location>
    <ligand>
        <name>ATP</name>
        <dbReference type="ChEBI" id="CHEBI:30616"/>
    </ligand>
</feature>
<dbReference type="InterPro" id="IPR002698">
    <property type="entry name" value="FTHF_cligase"/>
</dbReference>
<dbReference type="GO" id="GO:0046872">
    <property type="term" value="F:metal ion binding"/>
    <property type="evidence" value="ECO:0007669"/>
    <property type="project" value="UniProtKB-KW"/>
</dbReference>
<dbReference type="PANTHER" id="PTHR23407">
    <property type="entry name" value="ATPASE INHIBITOR/5-FORMYLTETRAHYDROFOLATE CYCLO-LIGASE"/>
    <property type="match status" value="1"/>
</dbReference>
<comment type="catalytic activity">
    <reaction evidence="5">
        <text>(6S)-5-formyl-5,6,7,8-tetrahydrofolate + ATP = (6R)-5,10-methenyltetrahydrofolate + ADP + phosphate</text>
        <dbReference type="Rhea" id="RHEA:10488"/>
        <dbReference type="ChEBI" id="CHEBI:30616"/>
        <dbReference type="ChEBI" id="CHEBI:43474"/>
        <dbReference type="ChEBI" id="CHEBI:57455"/>
        <dbReference type="ChEBI" id="CHEBI:57457"/>
        <dbReference type="ChEBI" id="CHEBI:456216"/>
        <dbReference type="EC" id="6.3.3.2"/>
    </reaction>
</comment>
<organism evidence="6 7">
    <name type="scientific">Virgisporangium aliadipatigenens</name>
    <dbReference type="NCBI Taxonomy" id="741659"/>
    <lineage>
        <taxon>Bacteria</taxon>
        <taxon>Bacillati</taxon>
        <taxon>Actinomycetota</taxon>
        <taxon>Actinomycetes</taxon>
        <taxon>Micromonosporales</taxon>
        <taxon>Micromonosporaceae</taxon>
        <taxon>Virgisporangium</taxon>
    </lineage>
</organism>
<proteinExistence type="inferred from homology"/>
<comment type="cofactor">
    <cofactor evidence="5">
        <name>Mg(2+)</name>
        <dbReference type="ChEBI" id="CHEBI:18420"/>
    </cofactor>
</comment>
<protein>
    <recommendedName>
        <fullName evidence="5">5-formyltetrahydrofolate cyclo-ligase</fullName>
        <ecNumber evidence="5">6.3.3.2</ecNumber>
    </recommendedName>
</protein>
<accession>A0A8J3YNJ4</accession>
<dbReference type="GO" id="GO:0009396">
    <property type="term" value="P:folic acid-containing compound biosynthetic process"/>
    <property type="evidence" value="ECO:0007669"/>
    <property type="project" value="TreeGrafter"/>
</dbReference>
<keyword evidence="5" id="KW-0479">Metal-binding</keyword>
<dbReference type="AlphaFoldDB" id="A0A8J3YNJ4"/>
<dbReference type="Gene3D" id="3.40.50.10420">
    <property type="entry name" value="NagB/RpiA/CoA transferase-like"/>
    <property type="match status" value="1"/>
</dbReference>
<dbReference type="PIRSF" id="PIRSF006806">
    <property type="entry name" value="FTHF_cligase"/>
    <property type="match status" value="1"/>
</dbReference>
<dbReference type="RefSeq" id="WP_203901982.1">
    <property type="nucleotide sequence ID" value="NZ_BOPF01000021.1"/>
</dbReference>
<dbReference type="SUPFAM" id="SSF100950">
    <property type="entry name" value="NagB/RpiA/CoA transferase-like"/>
    <property type="match status" value="1"/>
</dbReference>
<evidence type="ECO:0000256" key="5">
    <source>
        <dbReference type="RuleBase" id="RU361279"/>
    </source>
</evidence>
<dbReference type="EMBL" id="BOPF01000021">
    <property type="protein sequence ID" value="GIJ48496.1"/>
    <property type="molecule type" value="Genomic_DNA"/>
</dbReference>
<evidence type="ECO:0000313" key="6">
    <source>
        <dbReference type="EMBL" id="GIJ48496.1"/>
    </source>
</evidence>
<feature type="binding site" evidence="4">
    <location>
        <position position="46"/>
    </location>
    <ligand>
        <name>substrate</name>
    </ligand>
</feature>
<dbReference type="Proteomes" id="UP000619260">
    <property type="component" value="Unassembled WGS sequence"/>
</dbReference>
<evidence type="ECO:0000256" key="2">
    <source>
        <dbReference type="ARBA" id="ARBA00022741"/>
    </source>
</evidence>
<dbReference type="Pfam" id="PF01812">
    <property type="entry name" value="5-FTHF_cyc-lig"/>
    <property type="match status" value="1"/>
</dbReference>
<keyword evidence="7" id="KW-1185">Reference proteome</keyword>
<dbReference type="EC" id="6.3.3.2" evidence="5"/>
<reference evidence="6" key="1">
    <citation type="submission" date="2021-01" db="EMBL/GenBank/DDBJ databases">
        <title>Whole genome shotgun sequence of Virgisporangium aliadipatigenens NBRC 105644.</title>
        <authorList>
            <person name="Komaki H."/>
            <person name="Tamura T."/>
        </authorList>
    </citation>
    <scope>NUCLEOTIDE SEQUENCE</scope>
    <source>
        <strain evidence="6">NBRC 105644</strain>
    </source>
</reference>
<dbReference type="GO" id="GO:0035999">
    <property type="term" value="P:tetrahydrofolate interconversion"/>
    <property type="evidence" value="ECO:0007669"/>
    <property type="project" value="TreeGrafter"/>
</dbReference>